<dbReference type="AlphaFoldDB" id="A0A1F6VLB8"/>
<dbReference type="EMBL" id="MFTT01000007">
    <property type="protein sequence ID" value="OGI70443.1"/>
    <property type="molecule type" value="Genomic_DNA"/>
</dbReference>
<evidence type="ECO:0000256" key="1">
    <source>
        <dbReference type="SAM" id="SignalP"/>
    </source>
</evidence>
<evidence type="ECO:0000313" key="2">
    <source>
        <dbReference type="EMBL" id="OGI70443.1"/>
    </source>
</evidence>
<evidence type="ECO:0008006" key="4">
    <source>
        <dbReference type="Google" id="ProtNLM"/>
    </source>
</evidence>
<feature type="chain" id="PRO_5009527281" description="FecR protein domain-containing protein" evidence="1">
    <location>
        <begin position="19"/>
        <end position="140"/>
    </location>
</feature>
<accession>A0A1F6VLB8</accession>
<proteinExistence type="predicted"/>
<comment type="caution">
    <text evidence="2">The sequence shown here is derived from an EMBL/GenBank/DDBJ whole genome shotgun (WGS) entry which is preliminary data.</text>
</comment>
<organism evidence="2 3">
    <name type="scientific">Candidatus Nomurabacteria bacterium RIFCSPHIGHO2_01_FULL_42_16</name>
    <dbReference type="NCBI Taxonomy" id="1801743"/>
    <lineage>
        <taxon>Bacteria</taxon>
        <taxon>Candidatus Nomuraibacteriota</taxon>
    </lineage>
</organism>
<protein>
    <recommendedName>
        <fullName evidence="4">FecR protein domain-containing protein</fullName>
    </recommendedName>
</protein>
<keyword evidence="1" id="KW-0732">Signal</keyword>
<evidence type="ECO:0000313" key="3">
    <source>
        <dbReference type="Proteomes" id="UP000178059"/>
    </source>
</evidence>
<gene>
    <name evidence="2" type="ORF">A2824_00125</name>
</gene>
<dbReference type="Proteomes" id="UP000178059">
    <property type="component" value="Unassembled WGS sequence"/>
</dbReference>
<feature type="signal peptide" evidence="1">
    <location>
        <begin position="1"/>
        <end position="18"/>
    </location>
</feature>
<reference evidence="2 3" key="1">
    <citation type="journal article" date="2016" name="Nat. Commun.">
        <title>Thousands of microbial genomes shed light on interconnected biogeochemical processes in an aquifer system.</title>
        <authorList>
            <person name="Anantharaman K."/>
            <person name="Brown C.T."/>
            <person name="Hug L.A."/>
            <person name="Sharon I."/>
            <person name="Castelle C.J."/>
            <person name="Probst A.J."/>
            <person name="Thomas B.C."/>
            <person name="Singh A."/>
            <person name="Wilkins M.J."/>
            <person name="Karaoz U."/>
            <person name="Brodie E.L."/>
            <person name="Williams K.H."/>
            <person name="Hubbard S.S."/>
            <person name="Banfield J.F."/>
        </authorList>
    </citation>
    <scope>NUCLEOTIDE SEQUENCE [LARGE SCALE GENOMIC DNA]</scope>
</reference>
<name>A0A1F6VLB8_9BACT</name>
<sequence>MKKMIFSLAFLFINIVQSSSQNTDTVFTDTIFVSVDELLKNKKNMVELEVKEGQVISFKANKELLTHSRIFFKFWKNQEGIYGLHSKGKIVFGRKSPNENIPIESPVSGILTVKLKRSALTASVIGITVFVILVKAMRPF</sequence>